<dbReference type="OrthoDB" id="447743at2759"/>
<gene>
    <name evidence="2" type="primary">LOC109482283</name>
</gene>
<accession>A0A6P5A2F2</accession>
<dbReference type="RefSeq" id="XP_019640529.1">
    <property type="nucleotide sequence ID" value="XM_019784970.1"/>
</dbReference>
<keyword evidence="1" id="KW-1185">Reference proteome</keyword>
<evidence type="ECO:0000313" key="1">
    <source>
        <dbReference type="Proteomes" id="UP000515135"/>
    </source>
</evidence>
<reference evidence="2" key="1">
    <citation type="submission" date="2025-08" db="UniProtKB">
        <authorList>
            <consortium name="RefSeq"/>
        </authorList>
    </citation>
    <scope>IDENTIFICATION</scope>
    <source>
        <tissue evidence="2">Gonad</tissue>
    </source>
</reference>
<protein>
    <submittedName>
        <fullName evidence="2">Uncharacterized protein LOC109482283</fullName>
    </submittedName>
</protein>
<proteinExistence type="predicted"/>
<evidence type="ECO:0000313" key="2">
    <source>
        <dbReference type="RefSeq" id="XP_019640529.1"/>
    </source>
</evidence>
<dbReference type="AlphaFoldDB" id="A0A6P5A2F2"/>
<name>A0A6P5A2F2_BRABE</name>
<dbReference type="GeneID" id="109482283"/>
<sequence length="132" mass="15493">MWSADQKSVVIVELTMPWEENIQCAHERKKLKYEELAQQCRQNGWRIHLYPVEVGVRGFAGTSLMRLCRDFQIRGKAQSQFVRAVAEEVEKSSFSIWIKRKSRSWKQSRDDCVGGRAERSTLSSRRPEAYRI</sequence>
<dbReference type="Proteomes" id="UP000515135">
    <property type="component" value="Unplaced"/>
</dbReference>
<organism evidence="1 2">
    <name type="scientific">Branchiostoma belcheri</name>
    <name type="common">Amphioxus</name>
    <dbReference type="NCBI Taxonomy" id="7741"/>
    <lineage>
        <taxon>Eukaryota</taxon>
        <taxon>Metazoa</taxon>
        <taxon>Chordata</taxon>
        <taxon>Cephalochordata</taxon>
        <taxon>Leptocardii</taxon>
        <taxon>Amphioxiformes</taxon>
        <taxon>Branchiostomatidae</taxon>
        <taxon>Branchiostoma</taxon>
    </lineage>
</organism>
<dbReference type="KEGG" id="bbel:109482283"/>